<name>A0ABX2C8W7_9BRAD</name>
<keyword evidence="2" id="KW-0732">Signal</keyword>
<gene>
    <name evidence="3" type="ORF">HL667_03520</name>
</gene>
<reference evidence="3" key="1">
    <citation type="submission" date="2020-05" db="EMBL/GenBank/DDBJ databases">
        <title>Nod-independent and nitrogen-fixing Bradyrhizobium aeschynomene sp. nov. isolated from nodules of Aeschynomene indica.</title>
        <authorList>
            <person name="Zhang Z."/>
        </authorList>
    </citation>
    <scope>NUCLEOTIDE SEQUENCE</scope>
    <source>
        <strain evidence="3">83012</strain>
    </source>
</reference>
<evidence type="ECO:0000256" key="1">
    <source>
        <dbReference type="SAM" id="MobiDB-lite"/>
    </source>
</evidence>
<organism evidence="3 4">
    <name type="scientific">Bradyrhizobium aeschynomenes</name>
    <dbReference type="NCBI Taxonomy" id="2734909"/>
    <lineage>
        <taxon>Bacteria</taxon>
        <taxon>Pseudomonadati</taxon>
        <taxon>Pseudomonadota</taxon>
        <taxon>Alphaproteobacteria</taxon>
        <taxon>Hyphomicrobiales</taxon>
        <taxon>Nitrobacteraceae</taxon>
        <taxon>Bradyrhizobium</taxon>
    </lineage>
</organism>
<proteinExistence type="predicted"/>
<evidence type="ECO:0000313" key="3">
    <source>
        <dbReference type="EMBL" id="NPU64060.1"/>
    </source>
</evidence>
<evidence type="ECO:0000313" key="4">
    <source>
        <dbReference type="Proteomes" id="UP000886476"/>
    </source>
</evidence>
<evidence type="ECO:0000256" key="2">
    <source>
        <dbReference type="SAM" id="SignalP"/>
    </source>
</evidence>
<feature type="chain" id="PRO_5047308469" description="DUF2147 domain-containing protein" evidence="2">
    <location>
        <begin position="23"/>
        <end position="213"/>
    </location>
</feature>
<dbReference type="EMBL" id="JABFDN010000001">
    <property type="protein sequence ID" value="NPU64060.1"/>
    <property type="molecule type" value="Genomic_DNA"/>
</dbReference>
<feature type="region of interest" description="Disordered" evidence="1">
    <location>
        <begin position="117"/>
        <end position="213"/>
    </location>
</feature>
<evidence type="ECO:0008006" key="5">
    <source>
        <dbReference type="Google" id="ProtNLM"/>
    </source>
</evidence>
<feature type="signal peptide" evidence="2">
    <location>
        <begin position="1"/>
        <end position="22"/>
    </location>
</feature>
<dbReference type="RefSeq" id="WP_172109008.1">
    <property type="nucleotide sequence ID" value="NZ_JABFDN010000001.1"/>
</dbReference>
<feature type="compositionally biased region" description="Basic and acidic residues" evidence="1">
    <location>
        <begin position="191"/>
        <end position="213"/>
    </location>
</feature>
<protein>
    <recommendedName>
        <fullName evidence="5">DUF2147 domain-containing protein</fullName>
    </recommendedName>
</protein>
<dbReference type="Proteomes" id="UP000886476">
    <property type="component" value="Unassembled WGS sequence"/>
</dbReference>
<comment type="caution">
    <text evidence="3">The sequence shown here is derived from an EMBL/GenBank/DDBJ whole genome shotgun (WGS) entry which is preliminary data.</text>
</comment>
<accession>A0ABX2C8W7</accession>
<keyword evidence="4" id="KW-1185">Reference proteome</keyword>
<sequence length="213" mass="22509">MTLSQTSLACVVLYIAAAPALALPPSSCASKFVGTWQHGTSNIGTLTADGRAACTGNPFCVQGTWTCNGNSLTYTNSAGTYVYTLQSNGVMTYGSIVVTRIGAQGSASTSARMKSTAAAPGKPATIGPPIQAEYQPRGSQPLRAGKKIAADPAPAGLDKSQQGAWDTNEMARDYAKKLPKWNPAKYPLQKYTDRNRENLEETARKQQGGDEDK</sequence>